<sequence>MTKVEGLHTLVRTYCINAIAFWKKEYAEKRTGSDFPEYTYSDSDYNLFPRYNAVDAILKGVELIVPGEYKDFKTLKRDIIGAGLQNETAFTSNPDNEIEENAIQDERKKFKMYVEALKETDVKNVQPLPLRRRLKSGEKLTVRQMLQEVWGYDGDYWEPLGKKSPRETVFLLSKYITDSDRSFIRELLALKGVRHLYEVNDTGDDYETDIESFSASYHDHEVMYFDETYKWAIYGSHEETITFGGDWLINSIKERFKDRLELLNSWN</sequence>
<gene>
    <name evidence="1" type="ORF">A4R26_02510</name>
</gene>
<comment type="caution">
    <text evidence="1">The sequence shown here is derived from an EMBL/GenBank/DDBJ whole genome shotgun (WGS) entry which is preliminary data.</text>
</comment>
<proteinExistence type="predicted"/>
<dbReference type="STRING" id="550983.A4R26_02510"/>
<evidence type="ECO:0000313" key="1">
    <source>
        <dbReference type="EMBL" id="OQP58357.1"/>
    </source>
</evidence>
<keyword evidence="2" id="KW-1185">Reference proteome</keyword>
<dbReference type="RefSeq" id="WP_081165443.1">
    <property type="nucleotide sequence ID" value="NZ_LWBP01000188.1"/>
</dbReference>
<dbReference type="AlphaFoldDB" id="A0A1V9FJ91"/>
<accession>A0A1V9FJ91</accession>
<evidence type="ECO:0000313" key="2">
    <source>
        <dbReference type="Proteomes" id="UP000192276"/>
    </source>
</evidence>
<protein>
    <submittedName>
        <fullName evidence="1">Uncharacterized protein</fullName>
    </submittedName>
</protein>
<reference evidence="2" key="1">
    <citation type="submission" date="2016-04" db="EMBL/GenBank/DDBJ databases">
        <authorList>
            <person name="Chen L."/>
            <person name="Zhuang W."/>
            <person name="Wang G."/>
        </authorList>
    </citation>
    <scope>NUCLEOTIDE SEQUENCE [LARGE SCALE GENOMIC DNA]</scope>
    <source>
        <strain evidence="2">208</strain>
    </source>
</reference>
<organism evidence="1 2">
    <name type="scientific">Niastella populi</name>
    <dbReference type="NCBI Taxonomy" id="550983"/>
    <lineage>
        <taxon>Bacteria</taxon>
        <taxon>Pseudomonadati</taxon>
        <taxon>Bacteroidota</taxon>
        <taxon>Chitinophagia</taxon>
        <taxon>Chitinophagales</taxon>
        <taxon>Chitinophagaceae</taxon>
        <taxon>Niastella</taxon>
    </lineage>
</organism>
<dbReference type="Proteomes" id="UP000192276">
    <property type="component" value="Unassembled WGS sequence"/>
</dbReference>
<name>A0A1V9FJ91_9BACT</name>
<dbReference type="OrthoDB" id="3395557at2"/>
<dbReference type="EMBL" id="LWBP01000188">
    <property type="protein sequence ID" value="OQP58357.1"/>
    <property type="molecule type" value="Genomic_DNA"/>
</dbReference>